<dbReference type="EMBL" id="BJVJ01000029">
    <property type="protein sequence ID" value="GEL24165.1"/>
    <property type="molecule type" value="Genomic_DNA"/>
</dbReference>
<dbReference type="NCBIfam" id="TIGR03544">
    <property type="entry name" value="DivI1A_domain"/>
    <property type="match status" value="1"/>
</dbReference>
<gene>
    <name evidence="3" type="ORF">PSU4_31190</name>
</gene>
<proteinExistence type="predicted"/>
<evidence type="ECO:0000256" key="2">
    <source>
        <dbReference type="SAM" id="Phobius"/>
    </source>
</evidence>
<keyword evidence="2" id="KW-1133">Transmembrane helix</keyword>
<comment type="caution">
    <text evidence="3">The sequence shown here is derived from an EMBL/GenBank/DDBJ whole genome shotgun (WGS) entry which is preliminary data.</text>
</comment>
<keyword evidence="2" id="KW-0472">Membrane</keyword>
<name>A0A511DH87_9PSEU</name>
<dbReference type="AlphaFoldDB" id="A0A511DH87"/>
<protein>
    <recommendedName>
        <fullName evidence="5">Cell division protein DivIVA</fullName>
    </recommendedName>
</protein>
<dbReference type="Proteomes" id="UP000321685">
    <property type="component" value="Unassembled WGS sequence"/>
</dbReference>
<evidence type="ECO:0000313" key="4">
    <source>
        <dbReference type="Proteomes" id="UP000321685"/>
    </source>
</evidence>
<keyword evidence="4" id="KW-1185">Reference proteome</keyword>
<dbReference type="RefSeq" id="WP_222596272.1">
    <property type="nucleotide sequence ID" value="NZ_BJVJ01000029.1"/>
</dbReference>
<dbReference type="InterPro" id="IPR019933">
    <property type="entry name" value="DivIVA_domain"/>
</dbReference>
<evidence type="ECO:0000256" key="1">
    <source>
        <dbReference type="SAM" id="MobiDB-lite"/>
    </source>
</evidence>
<dbReference type="Gene3D" id="6.10.250.660">
    <property type="match status" value="1"/>
</dbReference>
<accession>A0A511DH87</accession>
<organism evidence="3 4">
    <name type="scientific">Pseudonocardia sulfidoxydans NBRC 16205</name>
    <dbReference type="NCBI Taxonomy" id="1223511"/>
    <lineage>
        <taxon>Bacteria</taxon>
        <taxon>Bacillati</taxon>
        <taxon>Actinomycetota</taxon>
        <taxon>Actinomycetes</taxon>
        <taxon>Pseudonocardiales</taxon>
        <taxon>Pseudonocardiaceae</taxon>
        <taxon>Pseudonocardia</taxon>
    </lineage>
</organism>
<feature type="compositionally biased region" description="Acidic residues" evidence="1">
    <location>
        <begin position="135"/>
        <end position="145"/>
    </location>
</feature>
<evidence type="ECO:0000313" key="3">
    <source>
        <dbReference type="EMBL" id="GEL24165.1"/>
    </source>
</evidence>
<feature type="transmembrane region" description="Helical" evidence="2">
    <location>
        <begin position="6"/>
        <end position="26"/>
    </location>
</feature>
<sequence length="189" mass="19584">MGTALIYLLVVVVVAAVVYALAVAVFGRGEELPPLPEGETPTRLPVGRVSGADVRALRIPQAVRGYRMVEVDWVLDRLAGEVERLGSERDELEARLRAVEGDEQAPADTPTGGWVRPDGEDAGRHSRAAGTGPEADAETGSEADPDAPAAAWTPEPPAPGAGRRMNGQADGSAVGAGRPGGAHRAQEPT</sequence>
<reference evidence="3 4" key="1">
    <citation type="submission" date="2019-07" db="EMBL/GenBank/DDBJ databases">
        <title>Whole genome shotgun sequence of Pseudonocardia sulfidoxydans NBRC 16205.</title>
        <authorList>
            <person name="Hosoyama A."/>
            <person name="Uohara A."/>
            <person name="Ohji S."/>
            <person name="Ichikawa N."/>
        </authorList>
    </citation>
    <scope>NUCLEOTIDE SEQUENCE [LARGE SCALE GENOMIC DNA]</scope>
    <source>
        <strain evidence="3 4">NBRC 16205</strain>
    </source>
</reference>
<keyword evidence="2" id="KW-0812">Transmembrane</keyword>
<feature type="region of interest" description="Disordered" evidence="1">
    <location>
        <begin position="97"/>
        <end position="189"/>
    </location>
</feature>
<evidence type="ECO:0008006" key="5">
    <source>
        <dbReference type="Google" id="ProtNLM"/>
    </source>
</evidence>